<dbReference type="PANTHER" id="PTHR10476">
    <property type="entry name" value="CHARGED MULTIVESICULAR BODY PROTEIN"/>
    <property type="match status" value="1"/>
</dbReference>
<dbReference type="STRING" id="6211.A0A068XU68"/>
<comment type="similarity">
    <text evidence="1">Belongs to the SNF7 family.</text>
</comment>
<evidence type="ECO:0000313" key="3">
    <source>
        <dbReference type="EMBL" id="CDS35798.1"/>
    </source>
</evidence>
<reference evidence="3" key="1">
    <citation type="journal article" date="2013" name="Nature">
        <title>The genomes of four tapeworm species reveal adaptations to parasitism.</title>
        <authorList>
            <person name="Tsai I.J."/>
            <person name="Zarowiecki M."/>
            <person name="Holroyd N."/>
            <person name="Garciarrubio A."/>
            <person name="Sanchez-Flores A."/>
            <person name="Brooks K.L."/>
            <person name="Tracey A."/>
            <person name="Bobes R.J."/>
            <person name="Fragoso G."/>
            <person name="Sciutto E."/>
            <person name="Aslett M."/>
            <person name="Beasley H."/>
            <person name="Bennett H.M."/>
            <person name="Cai J."/>
            <person name="Camicia F."/>
            <person name="Clark R."/>
            <person name="Cucher M."/>
            <person name="De Silva N."/>
            <person name="Day T.A."/>
            <person name="Deplazes P."/>
            <person name="Estrada K."/>
            <person name="Fernandez C."/>
            <person name="Holland P.W."/>
            <person name="Hou J."/>
            <person name="Hu S."/>
            <person name="Huckvale T."/>
            <person name="Hung S.S."/>
            <person name="Kamenetzky L."/>
            <person name="Keane J.A."/>
            <person name="Kiss F."/>
            <person name="Koziol U."/>
            <person name="Lambert O."/>
            <person name="Liu K."/>
            <person name="Luo X."/>
            <person name="Luo Y."/>
            <person name="Macchiaroli N."/>
            <person name="Nichol S."/>
            <person name="Paps J."/>
            <person name="Parkinson J."/>
            <person name="Pouchkina-Stantcheva N."/>
            <person name="Riddiford N."/>
            <person name="Rosenzvit M."/>
            <person name="Salinas G."/>
            <person name="Wasmuth J.D."/>
            <person name="Zamanian M."/>
            <person name="Zheng Y."/>
            <person name="Cai X."/>
            <person name="Soberon X."/>
            <person name="Olson P.D."/>
            <person name="Laclette J.P."/>
            <person name="Brehm K."/>
            <person name="Berriman M."/>
            <person name="Garciarrubio A."/>
            <person name="Bobes R.J."/>
            <person name="Fragoso G."/>
            <person name="Sanchez-Flores A."/>
            <person name="Estrada K."/>
            <person name="Cevallos M.A."/>
            <person name="Morett E."/>
            <person name="Gonzalez V."/>
            <person name="Portillo T."/>
            <person name="Ochoa-Leyva A."/>
            <person name="Jose M.V."/>
            <person name="Sciutto E."/>
            <person name="Landa A."/>
            <person name="Jimenez L."/>
            <person name="Valdes V."/>
            <person name="Carrero J.C."/>
            <person name="Larralde C."/>
            <person name="Morales-Montor J."/>
            <person name="Limon-Lason J."/>
            <person name="Soberon X."/>
            <person name="Laclette J.P."/>
        </authorList>
    </citation>
    <scope>NUCLEOTIDE SEQUENCE [LARGE SCALE GENOMIC DNA]</scope>
</reference>
<dbReference type="OMA" id="MNRRVEK"/>
<dbReference type="EMBL" id="LN902841">
    <property type="protein sequence ID" value="CDS35798.1"/>
    <property type="molecule type" value="Genomic_DNA"/>
</dbReference>
<proteinExistence type="inferred from homology"/>
<gene>
    <name evidence="3" type="ORF">EmuJ_001174700</name>
</gene>
<name>A0A068XU68_ECHMU</name>
<dbReference type="Proteomes" id="UP000017246">
    <property type="component" value="Unassembled WGS sequence"/>
</dbReference>
<feature type="coiled-coil region" evidence="2">
    <location>
        <begin position="5"/>
        <end position="50"/>
    </location>
</feature>
<evidence type="ECO:0000313" key="4">
    <source>
        <dbReference type="Proteomes" id="UP000017246"/>
    </source>
</evidence>
<organism evidence="3 4">
    <name type="scientific">Echinococcus multilocularis</name>
    <name type="common">Fox tapeworm</name>
    <dbReference type="NCBI Taxonomy" id="6211"/>
    <lineage>
        <taxon>Eukaryota</taxon>
        <taxon>Metazoa</taxon>
        <taxon>Spiralia</taxon>
        <taxon>Lophotrochozoa</taxon>
        <taxon>Platyhelminthes</taxon>
        <taxon>Cestoda</taxon>
        <taxon>Eucestoda</taxon>
        <taxon>Cyclophyllidea</taxon>
        <taxon>Taeniidae</taxon>
        <taxon>Echinococcus</taxon>
    </lineage>
</organism>
<dbReference type="GO" id="GO:0007034">
    <property type="term" value="P:vacuolar transport"/>
    <property type="evidence" value="ECO:0007669"/>
    <property type="project" value="InterPro"/>
</dbReference>
<reference evidence="3" key="2">
    <citation type="submission" date="2015-11" db="EMBL/GenBank/DDBJ databases">
        <authorList>
            <person name="Zhang Y."/>
            <person name="Guo Z."/>
        </authorList>
    </citation>
    <scope>NUCLEOTIDE SEQUENCE</scope>
</reference>
<keyword evidence="2" id="KW-0175">Coiled coil</keyword>
<accession>A0A068XU68</accession>
<evidence type="ECO:0000256" key="2">
    <source>
        <dbReference type="SAM" id="Coils"/>
    </source>
</evidence>
<evidence type="ECO:0000256" key="1">
    <source>
        <dbReference type="ARBA" id="ARBA00006190"/>
    </source>
</evidence>
<dbReference type="OrthoDB" id="5594417at2759"/>
<dbReference type="Pfam" id="PF03357">
    <property type="entry name" value="Snf7"/>
    <property type="match status" value="1"/>
</dbReference>
<dbReference type="AlphaFoldDB" id="A0A068XU68"/>
<sequence>MFSREKRLKKQLKEAEKNNRTMQRELERDRNQLKLKEVQLKNEIRRLALQGDKKSCSLLAKQLVNNREQVAKSKEIGLLMNDALAQQRVCASNVRIAKAAETTTSMMAKMNRRVEKSGSAQAMQKYSKEMMKMSNRAEAMNEALSYSFDDSEENAVIHQVLDELGLELSEKLPNASTRSLGSTGVPVADQDNIDITEQLERLRRA</sequence>
<protein>
    <submittedName>
        <fullName evidence="3">Charged multivesicular body protein 2b</fullName>
    </submittedName>
</protein>
<keyword evidence="4" id="KW-1185">Reference proteome</keyword>
<dbReference type="eggNOG" id="KOG3231">
    <property type="taxonomic scope" value="Eukaryota"/>
</dbReference>
<dbReference type="Gene3D" id="6.10.140.1230">
    <property type="match status" value="1"/>
</dbReference>
<dbReference type="InterPro" id="IPR005024">
    <property type="entry name" value="Snf7_fam"/>
</dbReference>